<evidence type="ECO:0000256" key="1">
    <source>
        <dbReference type="SAM" id="Phobius"/>
    </source>
</evidence>
<reference evidence="2 3" key="1">
    <citation type="submission" date="2017-04" db="EMBL/GenBank/DDBJ databases">
        <authorList>
            <person name="Afonso C.L."/>
            <person name="Miller P.J."/>
            <person name="Scott M.A."/>
            <person name="Spackman E."/>
            <person name="Goraichik I."/>
            <person name="Dimitrov K.M."/>
            <person name="Suarez D.L."/>
            <person name="Swayne D.E."/>
        </authorList>
    </citation>
    <scope>NUCLEOTIDE SEQUENCE [LARGE SCALE GENOMIC DNA]</scope>
    <source>
        <strain evidence="2 3">DSM 11270</strain>
    </source>
</reference>
<proteinExistence type="predicted"/>
<keyword evidence="1" id="KW-0472">Membrane</keyword>
<sequence>MISYKDLGLVILFLISAGLGVYLILTLTQVYAIVKNVRSFLDLNRSNLDQIMDKLPSVVSNVDDAANDLKNGVARASDAVESIGDSITDTVSSVTVGTREAAEYVKIISEIVKVIINTWKK</sequence>
<dbReference type="STRING" id="656914.SAMN00017405_1669"/>
<dbReference type="OrthoDB" id="1955341at2"/>
<dbReference type="AlphaFoldDB" id="A0A1W1UX84"/>
<gene>
    <name evidence="2" type="ORF">SAMN00017405_1669</name>
</gene>
<keyword evidence="3" id="KW-1185">Reference proteome</keyword>
<dbReference type="RefSeq" id="WP_084052486.1">
    <property type="nucleotide sequence ID" value="NZ_FWWT01000012.1"/>
</dbReference>
<keyword evidence="1" id="KW-1133">Transmembrane helix</keyword>
<dbReference type="Proteomes" id="UP000192731">
    <property type="component" value="Unassembled WGS sequence"/>
</dbReference>
<evidence type="ECO:0008006" key="4">
    <source>
        <dbReference type="Google" id="ProtNLM"/>
    </source>
</evidence>
<evidence type="ECO:0000313" key="2">
    <source>
        <dbReference type="EMBL" id="SMB85765.1"/>
    </source>
</evidence>
<name>A0A1W1UX84_DESTI</name>
<feature type="transmembrane region" description="Helical" evidence="1">
    <location>
        <begin position="7"/>
        <end position="34"/>
    </location>
</feature>
<organism evidence="2 3">
    <name type="scientific">Desulfonispora thiosulfatigenes DSM 11270</name>
    <dbReference type="NCBI Taxonomy" id="656914"/>
    <lineage>
        <taxon>Bacteria</taxon>
        <taxon>Bacillati</taxon>
        <taxon>Bacillota</taxon>
        <taxon>Clostridia</taxon>
        <taxon>Eubacteriales</taxon>
        <taxon>Peptococcaceae</taxon>
        <taxon>Desulfonispora</taxon>
    </lineage>
</organism>
<evidence type="ECO:0000313" key="3">
    <source>
        <dbReference type="Proteomes" id="UP000192731"/>
    </source>
</evidence>
<keyword evidence="1" id="KW-0812">Transmembrane</keyword>
<accession>A0A1W1UX84</accession>
<dbReference type="EMBL" id="FWWT01000012">
    <property type="protein sequence ID" value="SMB85765.1"/>
    <property type="molecule type" value="Genomic_DNA"/>
</dbReference>
<protein>
    <recommendedName>
        <fullName evidence="4">DUF948 domain-containing protein</fullName>
    </recommendedName>
</protein>